<evidence type="ECO:0000313" key="3">
    <source>
        <dbReference type="Proteomes" id="UP000612899"/>
    </source>
</evidence>
<keyword evidence="1" id="KW-0812">Transmembrane</keyword>
<name>A0A8J3VL64_9ACTN</name>
<sequence length="209" mass="22269">MKDSQGKVVLGRTRWKRFAAVVVPATVAMTALMGGVASGAIPVLMTVSGQTAMLSADTLDARGFSQYPGVVVKKDGTVIPVAASQIKYAEIFDLCQSVRIPGTDITLFIRGGREENKPVIAKDLLIGMDHLSGDAVFYNIDIGKDSSTLTKGGLPPVGLEGQFGQEADRAVITGLQQRFYSTHAGEFHLTGMSLNLKFDGSECFSTIRP</sequence>
<dbReference type="Proteomes" id="UP000612899">
    <property type="component" value="Unassembled WGS sequence"/>
</dbReference>
<reference evidence="2" key="1">
    <citation type="submission" date="2021-01" db="EMBL/GenBank/DDBJ databases">
        <title>Whole genome shotgun sequence of Rhizocola hellebori NBRC 109834.</title>
        <authorList>
            <person name="Komaki H."/>
            <person name="Tamura T."/>
        </authorList>
    </citation>
    <scope>NUCLEOTIDE SEQUENCE</scope>
    <source>
        <strain evidence="2">NBRC 109834</strain>
    </source>
</reference>
<keyword evidence="1" id="KW-0472">Membrane</keyword>
<dbReference type="AlphaFoldDB" id="A0A8J3VL64"/>
<organism evidence="2 3">
    <name type="scientific">Rhizocola hellebori</name>
    <dbReference type="NCBI Taxonomy" id="1392758"/>
    <lineage>
        <taxon>Bacteria</taxon>
        <taxon>Bacillati</taxon>
        <taxon>Actinomycetota</taxon>
        <taxon>Actinomycetes</taxon>
        <taxon>Micromonosporales</taxon>
        <taxon>Micromonosporaceae</taxon>
        <taxon>Rhizocola</taxon>
    </lineage>
</organism>
<keyword evidence="1" id="KW-1133">Transmembrane helix</keyword>
<dbReference type="InterPro" id="IPR046198">
    <property type="entry name" value="DUF6230"/>
</dbReference>
<keyword evidence="3" id="KW-1185">Reference proteome</keyword>
<evidence type="ECO:0000256" key="1">
    <source>
        <dbReference type="SAM" id="Phobius"/>
    </source>
</evidence>
<feature type="transmembrane region" description="Helical" evidence="1">
    <location>
        <begin position="21"/>
        <end position="45"/>
    </location>
</feature>
<dbReference type="RefSeq" id="WP_203914902.1">
    <property type="nucleotide sequence ID" value="NZ_BONY01000122.1"/>
</dbReference>
<gene>
    <name evidence="2" type="ORF">Rhe02_92510</name>
</gene>
<evidence type="ECO:0000313" key="2">
    <source>
        <dbReference type="EMBL" id="GIH11184.1"/>
    </source>
</evidence>
<dbReference type="Pfam" id="PF19741">
    <property type="entry name" value="DUF6230"/>
    <property type="match status" value="1"/>
</dbReference>
<accession>A0A8J3VL64</accession>
<dbReference type="EMBL" id="BONY01000122">
    <property type="protein sequence ID" value="GIH11184.1"/>
    <property type="molecule type" value="Genomic_DNA"/>
</dbReference>
<comment type="caution">
    <text evidence="2">The sequence shown here is derived from an EMBL/GenBank/DDBJ whole genome shotgun (WGS) entry which is preliminary data.</text>
</comment>
<proteinExistence type="predicted"/>
<protein>
    <submittedName>
        <fullName evidence="2">Cholesterol esterase</fullName>
    </submittedName>
</protein>